<dbReference type="InterPro" id="IPR043743">
    <property type="entry name" value="DUF5688"/>
</dbReference>
<comment type="caution">
    <text evidence="2">The sequence shown here is derived from an EMBL/GenBank/DDBJ whole genome shotgun (WGS) entry which is preliminary data.</text>
</comment>
<accession>A0A4R2LHW3</accession>
<dbReference type="EMBL" id="SLXA01000005">
    <property type="protein sequence ID" value="TCO84756.1"/>
    <property type="molecule type" value="Genomic_DNA"/>
</dbReference>
<organism evidence="2 3">
    <name type="scientific">Frisingicoccus caecimuris</name>
    <dbReference type="NCBI Taxonomy" id="1796636"/>
    <lineage>
        <taxon>Bacteria</taxon>
        <taxon>Bacillati</taxon>
        <taxon>Bacillota</taxon>
        <taxon>Clostridia</taxon>
        <taxon>Lachnospirales</taxon>
        <taxon>Lachnospiraceae</taxon>
        <taxon>Frisingicoccus</taxon>
    </lineage>
</organism>
<dbReference type="OrthoDB" id="1655031at2"/>
<dbReference type="Pfam" id="PF18941">
    <property type="entry name" value="DUF5688"/>
    <property type="match status" value="1"/>
</dbReference>
<name>A0A4R2LHW3_9FIRM</name>
<sequence length="227" mass="26215">MITKNNFIVQVENYERHKEVLEEGPYIRQMDLALSCSLLVNLTPREMMTNRVTWNMLKQWDMSPEELFRRAGDDSREQLSPIVEPMSDVIKGFLMEEFLESAKDNMEQALDNAEKNYQKLFGNQADAVPEIYVISNELRIQGAAVIFYTDVLEHFAAEKNSDLILLPSSIHEWLVLTEASAGEIRELEAMIRDANRQVVLPEEILSDHVYKYILKTREFKIVDSGAV</sequence>
<keyword evidence="1" id="KW-0175">Coiled coil</keyword>
<dbReference type="AlphaFoldDB" id="A0A4R2LHW3"/>
<gene>
    <name evidence="2" type="ORF">EV212_10517</name>
</gene>
<feature type="coiled-coil region" evidence="1">
    <location>
        <begin position="96"/>
        <end position="123"/>
    </location>
</feature>
<evidence type="ECO:0000313" key="2">
    <source>
        <dbReference type="EMBL" id="TCO84756.1"/>
    </source>
</evidence>
<protein>
    <submittedName>
        <fullName evidence="2">Uncharacterized protein</fullName>
    </submittedName>
</protein>
<reference evidence="2 3" key="1">
    <citation type="submission" date="2019-03" db="EMBL/GenBank/DDBJ databases">
        <title>Genomic Encyclopedia of Type Strains, Phase IV (KMG-IV): sequencing the most valuable type-strain genomes for metagenomic binning, comparative biology and taxonomic classification.</title>
        <authorList>
            <person name="Goeker M."/>
        </authorList>
    </citation>
    <scope>NUCLEOTIDE SEQUENCE [LARGE SCALE GENOMIC DNA]</scope>
    <source>
        <strain evidence="2 3">DSM 28559</strain>
    </source>
</reference>
<dbReference type="Proteomes" id="UP000295711">
    <property type="component" value="Unassembled WGS sequence"/>
</dbReference>
<keyword evidence="3" id="KW-1185">Reference proteome</keyword>
<evidence type="ECO:0000313" key="3">
    <source>
        <dbReference type="Proteomes" id="UP000295711"/>
    </source>
</evidence>
<dbReference type="RefSeq" id="WP_132090750.1">
    <property type="nucleotide sequence ID" value="NZ_JANKAQ010000007.1"/>
</dbReference>
<proteinExistence type="predicted"/>
<evidence type="ECO:0000256" key="1">
    <source>
        <dbReference type="SAM" id="Coils"/>
    </source>
</evidence>